<feature type="domain" description="Glycogen debranching enzyme C-terminal" evidence="1">
    <location>
        <begin position="329"/>
        <end position="682"/>
    </location>
</feature>
<dbReference type="FunFam" id="1.50.10.10:FF:000073">
    <property type="entry name" value="Glycogen debranching enzyme, hypothetical (TreX-like)"/>
    <property type="match status" value="1"/>
</dbReference>
<dbReference type="InterPro" id="IPR024742">
    <property type="entry name" value="Glycogen_debranch_N"/>
</dbReference>
<dbReference type="PANTHER" id="PTHR10569:SF2">
    <property type="entry name" value="GLYCOGEN DEBRANCHING ENZYME"/>
    <property type="match status" value="1"/>
</dbReference>
<dbReference type="GO" id="GO:0004134">
    <property type="term" value="F:4-alpha-glucanotransferase activity"/>
    <property type="evidence" value="ECO:0007669"/>
    <property type="project" value="InterPro"/>
</dbReference>
<evidence type="ECO:0000259" key="2">
    <source>
        <dbReference type="Pfam" id="PF12439"/>
    </source>
</evidence>
<dbReference type="PANTHER" id="PTHR10569">
    <property type="entry name" value="GLYCOGEN DEBRANCHING ENZYME"/>
    <property type="match status" value="1"/>
</dbReference>
<dbReference type="Proteomes" id="UP000010959">
    <property type="component" value="Unassembled WGS sequence"/>
</dbReference>
<dbReference type="PATRIC" id="fig|993516.3.peg.6845"/>
<evidence type="ECO:0000313" key="3">
    <source>
        <dbReference type="EMBL" id="ELP29680.1"/>
    </source>
</evidence>
<feature type="domain" description="Glycogen debranching enzyme bacterial and archaeal type N-terminal" evidence="2">
    <location>
        <begin position="24"/>
        <end position="249"/>
    </location>
</feature>
<evidence type="ECO:0000313" key="4">
    <source>
        <dbReference type="Proteomes" id="UP000010959"/>
    </source>
</evidence>
<dbReference type="Pfam" id="PF12439">
    <property type="entry name" value="GDE_N"/>
    <property type="match status" value="1"/>
</dbReference>
<dbReference type="Pfam" id="PF06202">
    <property type="entry name" value="GDE_C"/>
    <property type="match status" value="1"/>
</dbReference>
<accession>L7C784</accession>
<dbReference type="EMBL" id="AMWG01000184">
    <property type="protein sequence ID" value="ELP29680.1"/>
    <property type="molecule type" value="Genomic_DNA"/>
</dbReference>
<dbReference type="RefSeq" id="WP_007340804.1">
    <property type="nucleotide sequence ID" value="NZ_AMWG01000184.1"/>
</dbReference>
<evidence type="ECO:0000259" key="1">
    <source>
        <dbReference type="Pfam" id="PF06202"/>
    </source>
</evidence>
<organism evidence="3 4">
    <name type="scientific">Rhodopirellula baltica SWK14</name>
    <dbReference type="NCBI Taxonomy" id="993516"/>
    <lineage>
        <taxon>Bacteria</taxon>
        <taxon>Pseudomonadati</taxon>
        <taxon>Planctomycetota</taxon>
        <taxon>Planctomycetia</taxon>
        <taxon>Pirellulales</taxon>
        <taxon>Pirellulaceae</taxon>
        <taxon>Rhodopirellula</taxon>
    </lineage>
</organism>
<reference evidence="3 4" key="1">
    <citation type="journal article" date="2013" name="Mar. Genomics">
        <title>Expression of sulfatases in Rhodopirellula baltica and the diversity of sulfatases in the genus Rhodopirellula.</title>
        <authorList>
            <person name="Wegner C.E."/>
            <person name="Richter-Heitmann T."/>
            <person name="Klindworth A."/>
            <person name="Klockow C."/>
            <person name="Richter M."/>
            <person name="Achstetter T."/>
            <person name="Glockner F.O."/>
            <person name="Harder J."/>
        </authorList>
    </citation>
    <scope>NUCLEOTIDE SEQUENCE [LARGE SCALE GENOMIC DNA]</scope>
    <source>
        <strain evidence="3 4">SWK14</strain>
    </source>
</reference>
<dbReference type="GO" id="GO:0005980">
    <property type="term" value="P:glycogen catabolic process"/>
    <property type="evidence" value="ECO:0007669"/>
    <property type="project" value="InterPro"/>
</dbReference>
<dbReference type="GO" id="GO:0004135">
    <property type="term" value="F:amylo-alpha-1,6-glucosidase activity"/>
    <property type="evidence" value="ECO:0007669"/>
    <property type="project" value="InterPro"/>
</dbReference>
<protein>
    <submittedName>
        <fullName evidence="3">Glycogen debranching enzyme, archaeal type</fullName>
    </submittedName>
</protein>
<proteinExistence type="predicted"/>
<dbReference type="SUPFAM" id="SSF48208">
    <property type="entry name" value="Six-hairpin glycosidases"/>
    <property type="match status" value="1"/>
</dbReference>
<dbReference type="InterPro" id="IPR008928">
    <property type="entry name" value="6-hairpin_glycosidase_sf"/>
</dbReference>
<dbReference type="InterPro" id="IPR012341">
    <property type="entry name" value="6hp_glycosidase-like_sf"/>
</dbReference>
<gene>
    <name evidence="3" type="ORF">RBSWK_06381</name>
</gene>
<comment type="caution">
    <text evidence="3">The sequence shown here is derived from an EMBL/GenBank/DDBJ whole genome shotgun (WGS) entry which is preliminary data.</text>
</comment>
<dbReference type="Gene3D" id="1.50.10.10">
    <property type="match status" value="1"/>
</dbReference>
<name>L7C784_RHOBT</name>
<sequence length="696" mass="77594">MNLPLRHVEFSEDSLQRQQQLVSREWLVTAGSGSYAMGSLGFVPTRRHHGLLVANLPAPLGRTMSLIQLREEVVGADGEVIGRLWGKESVEHGLQIHGDSALESFRLEGGLPVWQYRIGSLAIEKALVLPHGSSTACVRYRLDLGSDPSETLTLRLRPMVQFRGHNDSVDTPCEASCRSVELDRSYEVSAERCATPLRIRFNGCEPSYVCDPVSDPGCFYRVEQSRGYDHMGTLHSDGFFNLDVAKATEILVTASMDPWDDVDRLLTSDVFETERHRRLSLLEQATSCKIDSQTFDDVTSELILTADQFVIAPAPRQADRPDSDPRTEEPVRRSIIAGYPWFTDWGRDTMISLPGLTLATGRFDDAKSILLTFADYVRDGLIPNLFPEGGQEGMYHTADATLWFFQAIAEYQRATGDDELVQQLLPKLSQIVDAHRTGTRFGIRVDPSDGLLIQGEEGVQLTWMDAKAGDWVVTPRRGKAVEINALWYNAIKLHSEWLRQFGSSDQLDSIGDQVDQTYRSFNERFWFAEGNHLFDIVDGECGDDASLRPNQLFALSLTHPVLGRKHWDDVIDSCVEHLLTPLGLRSLAMSSPDYHGVYHGDVVKRDAAYHQGTVWSWLIGPMVRAWCRANPDRGDVAADWLVGLEEHLGESCIGQLSEIFEGNAPHAAKGCNAQAWSIGEMLIAKQLVARQSANNA</sequence>
<dbReference type="InterPro" id="IPR010401">
    <property type="entry name" value="AGL/Gdb1"/>
</dbReference>
<dbReference type="InterPro" id="IPR032790">
    <property type="entry name" value="GDE_C"/>
</dbReference>
<dbReference type="AlphaFoldDB" id="L7C784"/>